<dbReference type="InterPro" id="IPR016181">
    <property type="entry name" value="Acyl_CoA_acyltransferase"/>
</dbReference>
<name>A0A1M5GQR3_9GAMM</name>
<dbReference type="InterPro" id="IPR000182">
    <property type="entry name" value="GNAT_dom"/>
</dbReference>
<evidence type="ECO:0000313" key="3">
    <source>
        <dbReference type="Proteomes" id="UP000184517"/>
    </source>
</evidence>
<dbReference type="PANTHER" id="PTHR43792:SF1">
    <property type="entry name" value="N-ACETYLTRANSFERASE DOMAIN-CONTAINING PROTEIN"/>
    <property type="match status" value="1"/>
</dbReference>
<keyword evidence="3" id="KW-1185">Reference proteome</keyword>
<gene>
    <name evidence="2" type="ORF">SAMN02745753_03184</name>
</gene>
<feature type="domain" description="N-acetyltransferase" evidence="1">
    <location>
        <begin position="5"/>
        <end position="160"/>
    </location>
</feature>
<dbReference type="EMBL" id="FQVF01000015">
    <property type="protein sequence ID" value="SHG06140.1"/>
    <property type="molecule type" value="Genomic_DNA"/>
</dbReference>
<dbReference type="PROSITE" id="PS51186">
    <property type="entry name" value="GNAT"/>
    <property type="match status" value="1"/>
</dbReference>
<proteinExistence type="predicted"/>
<dbReference type="PANTHER" id="PTHR43792">
    <property type="entry name" value="GNAT FAMILY, PUTATIVE (AFU_ORTHOLOGUE AFUA_3G00765)-RELATED-RELATED"/>
    <property type="match status" value="1"/>
</dbReference>
<keyword evidence="2" id="KW-0808">Transferase</keyword>
<reference evidence="3" key="1">
    <citation type="submission" date="2016-11" db="EMBL/GenBank/DDBJ databases">
        <authorList>
            <person name="Varghese N."/>
            <person name="Submissions S."/>
        </authorList>
    </citation>
    <scope>NUCLEOTIDE SEQUENCE [LARGE SCALE GENOMIC DNA]</scope>
    <source>
        <strain evidence="3">DSM 16579</strain>
    </source>
</reference>
<dbReference type="CDD" id="cd04301">
    <property type="entry name" value="NAT_SF"/>
    <property type="match status" value="1"/>
</dbReference>
<protein>
    <submittedName>
        <fullName evidence="2">Protein N-acetyltransferase, RimJ/RimL family</fullName>
    </submittedName>
</protein>
<sequence length="161" mass="18288">MTDQLNLRPAEMADAENLFVWRNDPDTRKGSHNSDEVIFESHLAWLEASLDFPEQNKPEKNKPKQRLLWIAEVNGVAVGTCRADRVENAWELSWTVAPEARGKGFAHQMLSKLVHYFDEPLVALVKVGNIASMKVAERAGFVLKQDTEQEGDILLYTRRPS</sequence>
<dbReference type="Pfam" id="PF13302">
    <property type="entry name" value="Acetyltransf_3"/>
    <property type="match status" value="1"/>
</dbReference>
<dbReference type="Gene3D" id="3.40.630.30">
    <property type="match status" value="1"/>
</dbReference>
<accession>A0A1M5GQR3</accession>
<dbReference type="STRING" id="1122206.SAMN02745753_03184"/>
<evidence type="ECO:0000313" key="2">
    <source>
        <dbReference type="EMBL" id="SHG06140.1"/>
    </source>
</evidence>
<dbReference type="InterPro" id="IPR051531">
    <property type="entry name" value="N-acetyltransferase"/>
</dbReference>
<dbReference type="RefSeq" id="WP_072840659.1">
    <property type="nucleotide sequence ID" value="NZ_FQVF01000015.1"/>
</dbReference>
<dbReference type="AlphaFoldDB" id="A0A1M5GQR3"/>
<dbReference type="SUPFAM" id="SSF55729">
    <property type="entry name" value="Acyl-CoA N-acyltransferases (Nat)"/>
    <property type="match status" value="1"/>
</dbReference>
<organism evidence="2 3">
    <name type="scientific">Marinomonas polaris DSM 16579</name>
    <dbReference type="NCBI Taxonomy" id="1122206"/>
    <lineage>
        <taxon>Bacteria</taxon>
        <taxon>Pseudomonadati</taxon>
        <taxon>Pseudomonadota</taxon>
        <taxon>Gammaproteobacteria</taxon>
        <taxon>Oceanospirillales</taxon>
        <taxon>Oceanospirillaceae</taxon>
        <taxon>Marinomonas</taxon>
    </lineage>
</organism>
<dbReference type="GO" id="GO:0016747">
    <property type="term" value="F:acyltransferase activity, transferring groups other than amino-acyl groups"/>
    <property type="evidence" value="ECO:0007669"/>
    <property type="project" value="InterPro"/>
</dbReference>
<dbReference type="Proteomes" id="UP000184517">
    <property type="component" value="Unassembled WGS sequence"/>
</dbReference>
<dbReference type="OrthoDB" id="5358891at2"/>
<evidence type="ECO:0000259" key="1">
    <source>
        <dbReference type="PROSITE" id="PS51186"/>
    </source>
</evidence>